<accession>A0A967CA16</accession>
<dbReference type="Pfam" id="PF21839">
    <property type="entry name" value="DUF6898"/>
    <property type="match status" value="1"/>
</dbReference>
<feature type="domain" description="DUF6898" evidence="1">
    <location>
        <begin position="5"/>
        <end position="58"/>
    </location>
</feature>
<reference evidence="2" key="1">
    <citation type="submission" date="2020-03" db="EMBL/GenBank/DDBJ databases">
        <title>Genome of Pelagibius litoralis DSM 21314T.</title>
        <authorList>
            <person name="Wang G."/>
        </authorList>
    </citation>
    <scope>NUCLEOTIDE SEQUENCE</scope>
    <source>
        <strain evidence="2">DSM 21314</strain>
    </source>
</reference>
<gene>
    <name evidence="2" type="ORF">HBA54_00335</name>
</gene>
<organism evidence="2 3">
    <name type="scientific">Pelagibius litoralis</name>
    <dbReference type="NCBI Taxonomy" id="374515"/>
    <lineage>
        <taxon>Bacteria</taxon>
        <taxon>Pseudomonadati</taxon>
        <taxon>Pseudomonadota</taxon>
        <taxon>Alphaproteobacteria</taxon>
        <taxon>Rhodospirillales</taxon>
        <taxon>Rhodovibrionaceae</taxon>
        <taxon>Pelagibius</taxon>
    </lineage>
</organism>
<dbReference type="AlphaFoldDB" id="A0A967CA16"/>
<dbReference type="Proteomes" id="UP000761264">
    <property type="component" value="Unassembled WGS sequence"/>
</dbReference>
<keyword evidence="3" id="KW-1185">Reference proteome</keyword>
<dbReference type="InterPro" id="IPR054193">
    <property type="entry name" value="DUF6898"/>
</dbReference>
<evidence type="ECO:0000259" key="1">
    <source>
        <dbReference type="Pfam" id="PF21839"/>
    </source>
</evidence>
<protein>
    <recommendedName>
        <fullName evidence="1">DUF6898 domain-containing protein</fullName>
    </recommendedName>
</protein>
<sequence length="69" mass="7486">MQQAREIIFEFQRVGGYVKVSAVDTLTSAEVSIVGPPSAGQVQLERLAAQKLEYVLRKRAAGQRGGLVI</sequence>
<evidence type="ECO:0000313" key="3">
    <source>
        <dbReference type="Proteomes" id="UP000761264"/>
    </source>
</evidence>
<name>A0A967CA16_9PROT</name>
<dbReference type="RefSeq" id="WP_167220329.1">
    <property type="nucleotide sequence ID" value="NZ_JAAQPH010000001.1"/>
</dbReference>
<proteinExistence type="predicted"/>
<evidence type="ECO:0000313" key="2">
    <source>
        <dbReference type="EMBL" id="NIA67034.1"/>
    </source>
</evidence>
<comment type="caution">
    <text evidence="2">The sequence shown here is derived from an EMBL/GenBank/DDBJ whole genome shotgun (WGS) entry which is preliminary data.</text>
</comment>
<dbReference type="EMBL" id="JAAQPH010000001">
    <property type="protein sequence ID" value="NIA67034.1"/>
    <property type="molecule type" value="Genomic_DNA"/>
</dbReference>